<name>A0A099WD06_9LIST</name>
<dbReference type="InterPro" id="IPR052067">
    <property type="entry name" value="Metal_resp_HTH_trans_reg"/>
</dbReference>
<dbReference type="InterPro" id="IPR036388">
    <property type="entry name" value="WH-like_DNA-bd_sf"/>
</dbReference>
<dbReference type="Proteomes" id="UP000565628">
    <property type="component" value="Unassembled WGS sequence"/>
</dbReference>
<reference evidence="14 15" key="2">
    <citation type="submission" date="2020-03" db="EMBL/GenBank/DDBJ databases">
        <title>Soil Listeria distribution.</title>
        <authorList>
            <person name="Liao J."/>
            <person name="Wiedmann M."/>
        </authorList>
    </citation>
    <scope>NUCLEOTIDE SEQUENCE [LARGE SCALE GENOMIC DNA]</scope>
    <source>
        <strain evidence="12 19">FSL L7-0039</strain>
        <strain evidence="11 16">FSL L7-0051</strain>
        <strain evidence="10 20">FSL L7-0054</strain>
        <strain evidence="9 18">FSL L7-0149</strain>
        <strain evidence="8 14">FSL L7-0360</strain>
        <strain evidence="7 15">FSL L7-0978</strain>
        <strain evidence="6 17">FSL L7-1017</strain>
    </source>
</reference>
<dbReference type="EMBL" id="JAARVG010000010">
    <property type="protein sequence ID" value="MBC1793989.1"/>
    <property type="molecule type" value="Genomic_DNA"/>
</dbReference>
<dbReference type="InterPro" id="IPR036390">
    <property type="entry name" value="WH_DNA-bd_sf"/>
</dbReference>
<evidence type="ECO:0000313" key="20">
    <source>
        <dbReference type="Proteomes" id="UP000585696"/>
    </source>
</evidence>
<dbReference type="GO" id="GO:0003700">
    <property type="term" value="F:DNA-binding transcription factor activity"/>
    <property type="evidence" value="ECO:0007669"/>
    <property type="project" value="InterPro"/>
</dbReference>
<evidence type="ECO:0000313" key="19">
    <source>
        <dbReference type="Proteomes" id="UP000565628"/>
    </source>
</evidence>
<dbReference type="SMART" id="SM00347">
    <property type="entry name" value="HTH_MARR"/>
    <property type="match status" value="1"/>
</dbReference>
<proteinExistence type="predicted"/>
<accession>A0A099WD06</accession>
<dbReference type="PROSITE" id="PS01117">
    <property type="entry name" value="HTH_MARR_1"/>
    <property type="match status" value="1"/>
</dbReference>
<reference evidence="5 13" key="1">
    <citation type="submission" date="2014-05" db="EMBL/GenBank/DDBJ databases">
        <title>Novel Listeriaceae from food processing environments.</title>
        <authorList>
            <person name="den Bakker H.C."/>
        </authorList>
    </citation>
    <scope>NUCLEOTIDE SEQUENCE [LARGE SCALE GENOMIC DNA]</scope>
    <source>
        <strain evidence="5 13">FSL A5-0281</strain>
    </source>
</reference>
<evidence type="ECO:0000313" key="6">
    <source>
        <dbReference type="EMBL" id="MBC1778808.1"/>
    </source>
</evidence>
<sequence>MNKADQVMDGVRDLLNKMGWLNKFEMEVRLDGYKASEVHCIEAIEKTTDPNVTKLAQSLYMTRGAASKITKKLLKKGYIESYQKPDNKKEIYFRLTEHGQKIFNIHEEVHKQFQDRDKAVFEQVTDEQYDMLLAFMEKYNQHLDEEIRKQGLDIK</sequence>
<comment type="caution">
    <text evidence="5">The sequence shown here is derived from an EMBL/GenBank/DDBJ whole genome shotgun (WGS) entry which is preliminary data.</text>
</comment>
<dbReference type="EMBL" id="JAARUV010000002">
    <property type="protein sequence ID" value="MBC1778808.1"/>
    <property type="molecule type" value="Genomic_DNA"/>
</dbReference>
<dbReference type="STRING" id="1552123.EP57_01960"/>
<dbReference type="PANTHER" id="PTHR35790">
    <property type="entry name" value="HTH-TYPE TRANSCRIPTIONAL REGULATOR PCHR"/>
    <property type="match status" value="1"/>
</dbReference>
<dbReference type="Proteomes" id="UP000543005">
    <property type="component" value="Unassembled WGS sequence"/>
</dbReference>
<dbReference type="PROSITE" id="PS50995">
    <property type="entry name" value="HTH_MARR_2"/>
    <property type="match status" value="1"/>
</dbReference>
<dbReference type="EMBL" id="JAARXI010000013">
    <property type="protein sequence ID" value="MBC2118274.1"/>
    <property type="molecule type" value="Genomic_DNA"/>
</dbReference>
<dbReference type="Proteomes" id="UP000529446">
    <property type="component" value="Unassembled WGS sequence"/>
</dbReference>
<evidence type="ECO:0000256" key="1">
    <source>
        <dbReference type="ARBA" id="ARBA00023015"/>
    </source>
</evidence>
<dbReference type="SUPFAM" id="SSF46785">
    <property type="entry name" value="Winged helix' DNA-binding domain"/>
    <property type="match status" value="1"/>
</dbReference>
<dbReference type="GO" id="GO:0003677">
    <property type="term" value="F:DNA binding"/>
    <property type="evidence" value="ECO:0007669"/>
    <property type="project" value="UniProtKB-KW"/>
</dbReference>
<dbReference type="PANTHER" id="PTHR35790:SF4">
    <property type="entry name" value="HTH-TYPE TRANSCRIPTIONAL REGULATOR PCHR"/>
    <property type="match status" value="1"/>
</dbReference>
<organism evidence="5 13">
    <name type="scientific">Listeria booriae</name>
    <dbReference type="NCBI Taxonomy" id="1552123"/>
    <lineage>
        <taxon>Bacteria</taxon>
        <taxon>Bacillati</taxon>
        <taxon>Bacillota</taxon>
        <taxon>Bacilli</taxon>
        <taxon>Bacillales</taxon>
        <taxon>Listeriaceae</taxon>
        <taxon>Listeria</taxon>
    </lineage>
</organism>
<evidence type="ECO:0000313" key="8">
    <source>
        <dbReference type="EMBL" id="MBC2118274.1"/>
    </source>
</evidence>
<evidence type="ECO:0000313" key="15">
    <source>
        <dbReference type="Proteomes" id="UP000539064"/>
    </source>
</evidence>
<dbReference type="Proteomes" id="UP000553016">
    <property type="component" value="Unassembled WGS sequence"/>
</dbReference>
<dbReference type="EMBL" id="JAARZT010000049">
    <property type="protein sequence ID" value="MBC2294869.1"/>
    <property type="molecule type" value="Genomic_DNA"/>
</dbReference>
<dbReference type="AlphaFoldDB" id="A0A099WD06"/>
<dbReference type="GeneID" id="58716204"/>
<dbReference type="EMBL" id="JAARZA010000006">
    <property type="protein sequence ID" value="MBC2241601.1"/>
    <property type="molecule type" value="Genomic_DNA"/>
</dbReference>
<dbReference type="Proteomes" id="UP000547643">
    <property type="component" value="Unassembled WGS sequence"/>
</dbReference>
<dbReference type="OrthoDB" id="5358347at2"/>
<gene>
    <name evidence="5" type="ORF">EP57_01960</name>
    <name evidence="6" type="ORF">HCA46_08165</name>
    <name evidence="7" type="ORF">HCA52_11210</name>
    <name evidence="8" type="ORF">HCB06_16695</name>
    <name evidence="9" type="ORF">HCB35_14065</name>
    <name evidence="10" type="ORF">HCB69_13680</name>
    <name evidence="11" type="ORF">HCC36_16795</name>
    <name evidence="12" type="ORF">HCJ81_14985</name>
</gene>
<dbReference type="eggNOG" id="COG1846">
    <property type="taxonomic scope" value="Bacteria"/>
</dbReference>
<dbReference type="Proteomes" id="UP000585696">
    <property type="component" value="Unassembled WGS sequence"/>
</dbReference>
<evidence type="ECO:0000313" key="12">
    <source>
        <dbReference type="EMBL" id="MBC2312197.1"/>
    </source>
</evidence>
<dbReference type="RefSeq" id="WP_036083704.1">
    <property type="nucleotide sequence ID" value="NZ_CBCSHQ010000006.1"/>
</dbReference>
<evidence type="ECO:0000256" key="3">
    <source>
        <dbReference type="ARBA" id="ARBA00023163"/>
    </source>
</evidence>
<protein>
    <submittedName>
        <fullName evidence="5">MarR family transcriptional regulator</fullName>
    </submittedName>
</protein>
<keyword evidence="3" id="KW-0804">Transcription</keyword>
<feature type="domain" description="HTH marR-type" evidence="4">
    <location>
        <begin position="1"/>
        <end position="141"/>
    </location>
</feature>
<dbReference type="Proteomes" id="UP000539064">
    <property type="component" value="Unassembled WGS sequence"/>
</dbReference>
<dbReference type="EMBL" id="JAASWV010000026">
    <property type="protein sequence ID" value="MBC2312197.1"/>
    <property type="molecule type" value="Genomic_DNA"/>
</dbReference>
<evidence type="ECO:0000313" key="10">
    <source>
        <dbReference type="EMBL" id="MBC2285434.1"/>
    </source>
</evidence>
<dbReference type="InterPro" id="IPR023187">
    <property type="entry name" value="Tscrpt_reg_MarR-type_CS"/>
</dbReference>
<evidence type="ECO:0000313" key="7">
    <source>
        <dbReference type="EMBL" id="MBC1793989.1"/>
    </source>
</evidence>
<evidence type="ECO:0000313" key="5">
    <source>
        <dbReference type="EMBL" id="KGL43659.1"/>
    </source>
</evidence>
<evidence type="ECO:0000313" key="17">
    <source>
        <dbReference type="Proteomes" id="UP000547643"/>
    </source>
</evidence>
<evidence type="ECO:0000313" key="18">
    <source>
        <dbReference type="Proteomes" id="UP000553016"/>
    </source>
</evidence>
<evidence type="ECO:0000313" key="16">
    <source>
        <dbReference type="Proteomes" id="UP000543005"/>
    </source>
</evidence>
<evidence type="ECO:0000313" key="11">
    <source>
        <dbReference type="EMBL" id="MBC2294869.1"/>
    </source>
</evidence>
<evidence type="ECO:0000259" key="4">
    <source>
        <dbReference type="PROSITE" id="PS50995"/>
    </source>
</evidence>
<dbReference type="Pfam" id="PF01047">
    <property type="entry name" value="MarR"/>
    <property type="match status" value="1"/>
</dbReference>
<dbReference type="Gene3D" id="1.10.10.10">
    <property type="entry name" value="Winged helix-like DNA-binding domain superfamily/Winged helix DNA-binding domain"/>
    <property type="match status" value="1"/>
</dbReference>
<evidence type="ECO:0000256" key="2">
    <source>
        <dbReference type="ARBA" id="ARBA00023125"/>
    </source>
</evidence>
<dbReference type="Proteomes" id="UP000029844">
    <property type="component" value="Unassembled WGS sequence"/>
</dbReference>
<dbReference type="EMBL" id="JNFA01000004">
    <property type="protein sequence ID" value="KGL43659.1"/>
    <property type="molecule type" value="Genomic_DNA"/>
</dbReference>
<keyword evidence="1" id="KW-0805">Transcription regulation</keyword>
<evidence type="ECO:0000313" key="13">
    <source>
        <dbReference type="Proteomes" id="UP000029844"/>
    </source>
</evidence>
<evidence type="ECO:0000313" key="14">
    <source>
        <dbReference type="Proteomes" id="UP000529446"/>
    </source>
</evidence>
<evidence type="ECO:0000313" key="9">
    <source>
        <dbReference type="EMBL" id="MBC2241601.1"/>
    </source>
</evidence>
<keyword evidence="2" id="KW-0238">DNA-binding</keyword>
<keyword evidence="13" id="KW-1185">Reference proteome</keyword>
<dbReference type="EMBL" id="JAARZS010000044">
    <property type="protein sequence ID" value="MBC2285434.1"/>
    <property type="molecule type" value="Genomic_DNA"/>
</dbReference>
<dbReference type="InterPro" id="IPR000835">
    <property type="entry name" value="HTH_MarR-typ"/>
</dbReference>